<sequence>MNKLDNTSQAVSGEETTKVLSEQAIQTDNTVNTWDLLTDEQQQDILAHLTAIPFQ</sequence>
<feature type="region of interest" description="Disordered" evidence="1">
    <location>
        <begin position="1"/>
        <end position="21"/>
    </location>
</feature>
<evidence type="ECO:0000313" key="2">
    <source>
        <dbReference type="EMBL" id="VVV03329.1"/>
    </source>
</evidence>
<proteinExistence type="predicted"/>
<dbReference type="EMBL" id="LR721750">
    <property type="protein sequence ID" value="VVV03329.1"/>
    <property type="molecule type" value="Genomic_DNA"/>
</dbReference>
<protein>
    <submittedName>
        <fullName evidence="2">Uncharacterized protein</fullName>
    </submittedName>
</protein>
<feature type="compositionally biased region" description="Polar residues" evidence="1">
    <location>
        <begin position="1"/>
        <end position="11"/>
    </location>
</feature>
<accession>A0A5Q4ZU21</accession>
<reference evidence="2" key="1">
    <citation type="submission" date="2019-09" db="EMBL/GenBank/DDBJ databases">
        <authorList>
            <person name="Hjerde E."/>
        </authorList>
    </citation>
    <scope>NUCLEOTIDE SEQUENCE</scope>
    <source>
        <strain evidence="2">06/09/160</strain>
    </source>
</reference>
<gene>
    <name evidence="2" type="ORF">AW0309160_00697</name>
</gene>
<name>A0A5Q4ZU21_9GAMM</name>
<dbReference type="AlphaFoldDB" id="A0A5Q4ZU21"/>
<evidence type="ECO:0000256" key="1">
    <source>
        <dbReference type="SAM" id="MobiDB-lite"/>
    </source>
</evidence>
<organism evidence="2">
    <name type="scientific">Aliivibrio wodanis</name>
    <dbReference type="NCBI Taxonomy" id="80852"/>
    <lineage>
        <taxon>Bacteria</taxon>
        <taxon>Pseudomonadati</taxon>
        <taxon>Pseudomonadota</taxon>
        <taxon>Gammaproteobacteria</taxon>
        <taxon>Vibrionales</taxon>
        <taxon>Vibrionaceae</taxon>
        <taxon>Aliivibrio</taxon>
    </lineage>
</organism>